<reference evidence="6" key="1">
    <citation type="journal article" date="2019" name="Int. J. Syst. Evol. Microbiol.">
        <title>The Global Catalogue of Microorganisms (GCM) 10K type strain sequencing project: providing services to taxonomists for standard genome sequencing and annotation.</title>
        <authorList>
            <consortium name="The Broad Institute Genomics Platform"/>
            <consortium name="The Broad Institute Genome Sequencing Center for Infectious Disease"/>
            <person name="Wu L."/>
            <person name="Ma J."/>
        </authorList>
    </citation>
    <scope>NUCLEOTIDE SEQUENCE [LARGE SCALE GENOMIC DNA]</scope>
    <source>
        <strain evidence="6">KACC 12649</strain>
    </source>
</reference>
<dbReference type="PANTHER" id="PTHR22953:SF153">
    <property type="entry name" value="PURPLE ACID PHOSPHATASE"/>
    <property type="match status" value="1"/>
</dbReference>
<protein>
    <submittedName>
        <fullName evidence="5">Metallophosphoesterase family protein</fullName>
        <ecNumber evidence="5">3.1.-.-</ecNumber>
    </submittedName>
</protein>
<feature type="chain" id="PRO_5045574468" evidence="3">
    <location>
        <begin position="38"/>
        <end position="326"/>
    </location>
</feature>
<dbReference type="Gene3D" id="3.60.21.10">
    <property type="match status" value="1"/>
</dbReference>
<keyword evidence="1 3" id="KW-0732">Signal</keyword>
<feature type="signal peptide" evidence="3">
    <location>
        <begin position="1"/>
        <end position="37"/>
    </location>
</feature>
<dbReference type="GO" id="GO:0016787">
    <property type="term" value="F:hydrolase activity"/>
    <property type="evidence" value="ECO:0007669"/>
    <property type="project" value="UniProtKB-KW"/>
</dbReference>
<evidence type="ECO:0000256" key="2">
    <source>
        <dbReference type="SAM" id="MobiDB-lite"/>
    </source>
</evidence>
<dbReference type="EMBL" id="JBHSMU010000015">
    <property type="protein sequence ID" value="MFC5461057.1"/>
    <property type="molecule type" value="Genomic_DNA"/>
</dbReference>
<evidence type="ECO:0000256" key="1">
    <source>
        <dbReference type="ARBA" id="ARBA00022729"/>
    </source>
</evidence>
<organism evidence="5 6">
    <name type="scientific">Massilia niabensis</name>
    <dbReference type="NCBI Taxonomy" id="544910"/>
    <lineage>
        <taxon>Bacteria</taxon>
        <taxon>Pseudomonadati</taxon>
        <taxon>Pseudomonadota</taxon>
        <taxon>Betaproteobacteria</taxon>
        <taxon>Burkholderiales</taxon>
        <taxon>Oxalobacteraceae</taxon>
        <taxon>Telluria group</taxon>
        <taxon>Massilia</taxon>
    </lineage>
</organism>
<accession>A0ABW0L854</accession>
<feature type="domain" description="Calcineurin-like phosphoesterase" evidence="4">
    <location>
        <begin position="54"/>
        <end position="241"/>
    </location>
</feature>
<dbReference type="InterPro" id="IPR029052">
    <property type="entry name" value="Metallo-depent_PP-like"/>
</dbReference>
<dbReference type="SUPFAM" id="SSF56300">
    <property type="entry name" value="Metallo-dependent phosphatases"/>
    <property type="match status" value="1"/>
</dbReference>
<evidence type="ECO:0000259" key="4">
    <source>
        <dbReference type="Pfam" id="PF00149"/>
    </source>
</evidence>
<evidence type="ECO:0000313" key="6">
    <source>
        <dbReference type="Proteomes" id="UP001596050"/>
    </source>
</evidence>
<dbReference type="PANTHER" id="PTHR22953">
    <property type="entry name" value="ACID PHOSPHATASE RELATED"/>
    <property type="match status" value="1"/>
</dbReference>
<proteinExistence type="predicted"/>
<keyword evidence="6" id="KW-1185">Reference proteome</keyword>
<dbReference type="Proteomes" id="UP001596050">
    <property type="component" value="Unassembled WGS sequence"/>
</dbReference>
<dbReference type="RefSeq" id="WP_379784497.1">
    <property type="nucleotide sequence ID" value="NZ_JBHSMU010000015.1"/>
</dbReference>
<keyword evidence="5" id="KW-0378">Hydrolase</keyword>
<dbReference type="Pfam" id="PF00149">
    <property type="entry name" value="Metallophos"/>
    <property type="match status" value="1"/>
</dbReference>
<evidence type="ECO:0000256" key="3">
    <source>
        <dbReference type="SAM" id="SignalP"/>
    </source>
</evidence>
<feature type="region of interest" description="Disordered" evidence="2">
    <location>
        <begin position="307"/>
        <end position="326"/>
    </location>
</feature>
<comment type="caution">
    <text evidence="5">The sequence shown here is derived from an EMBL/GenBank/DDBJ whole genome shotgun (WGS) entry which is preliminary data.</text>
</comment>
<name>A0ABW0L854_9BURK</name>
<dbReference type="EC" id="3.1.-.-" evidence="5"/>
<sequence>MRRRPAPPPSLACCAGALLVAALLAACISPTTAPALAPPASPDPRQPVQVVYAAGDIARCRHPDPRWSGAFDTAAVVAAGLAADPNAVVLTLGDHTYPIGTAAEFANCYGPTWGRFKDRTWPSPGNHEYYTKGALPYFAYFGERAGRGYYSLRLGGWRIISLDSNLAPAPHAVQLAWLKEELAAAAAADAGSETKPCTLAFWHHPLYSSGGHGSMPKMKDAWALLHAAGAELVLSGHDHDYERFAPQDAQGRRDPAGMRQFVVGTGGAYATPFLRIRAHSEARDASRNAVLRLRLYAGGYDWELLEATPPTLPNASPPDRGSGRCH</sequence>
<dbReference type="InterPro" id="IPR039331">
    <property type="entry name" value="PAPs-like"/>
</dbReference>
<evidence type="ECO:0000313" key="5">
    <source>
        <dbReference type="EMBL" id="MFC5461057.1"/>
    </source>
</evidence>
<dbReference type="PROSITE" id="PS51257">
    <property type="entry name" value="PROKAR_LIPOPROTEIN"/>
    <property type="match status" value="1"/>
</dbReference>
<gene>
    <name evidence="5" type="ORF">ACFPN5_14690</name>
</gene>
<dbReference type="InterPro" id="IPR004843">
    <property type="entry name" value="Calcineurin-like_PHP"/>
</dbReference>